<keyword evidence="4 7" id="KW-0479">Metal-binding</keyword>
<evidence type="ECO:0000256" key="7">
    <source>
        <dbReference type="PIRSR" id="PIRSR006118-2"/>
    </source>
</evidence>
<evidence type="ECO:0000256" key="2">
    <source>
        <dbReference type="ARBA" id="ARBA00005893"/>
    </source>
</evidence>
<sequence>MENYLKGIDEKVVTKAAKIKLLITDVDGVLTDGGVIYDDHYLEFKKFNVKDGLIVKVLQKHGIKVGAITGRNSPVVRSRCEELGFDFHYHGIKNKREKLEEVLDGMKLDMDECAYIGDDLIDLPLLIRVGLSVAPKDALPYVKDAVDMVSSLNGGRGVFREVADLILSSQGQLKKIINQLKEK</sequence>
<evidence type="ECO:0000256" key="1">
    <source>
        <dbReference type="ARBA" id="ARBA00001946"/>
    </source>
</evidence>
<dbReference type="PANTHER" id="PTHR21485">
    <property type="entry name" value="HAD SUPERFAMILY MEMBERS CMAS AND KDSC"/>
    <property type="match status" value="1"/>
</dbReference>
<dbReference type="Proteomes" id="UP000316614">
    <property type="component" value="Chromosome"/>
</dbReference>
<evidence type="ECO:0000256" key="6">
    <source>
        <dbReference type="ARBA" id="ARBA00022842"/>
    </source>
</evidence>
<reference evidence="8 9" key="1">
    <citation type="submission" date="2019-06" db="EMBL/GenBank/DDBJ databases">
        <title>Echinicola alkalisoli sp. nov. isolated from saline soil.</title>
        <authorList>
            <person name="Sun J.-Q."/>
            <person name="Xu L."/>
        </authorList>
    </citation>
    <scope>NUCLEOTIDE SEQUENCE [LARGE SCALE GENOMIC DNA]</scope>
    <source>
        <strain evidence="8 9">LN3S3</strain>
    </source>
</reference>
<organism evidence="8 9">
    <name type="scientific">Echinicola soli</name>
    <dbReference type="NCBI Taxonomy" id="2591634"/>
    <lineage>
        <taxon>Bacteria</taxon>
        <taxon>Pseudomonadati</taxon>
        <taxon>Bacteroidota</taxon>
        <taxon>Cytophagia</taxon>
        <taxon>Cytophagales</taxon>
        <taxon>Cyclobacteriaceae</taxon>
        <taxon>Echinicola</taxon>
    </lineage>
</organism>
<dbReference type="GO" id="GO:0016788">
    <property type="term" value="F:hydrolase activity, acting on ester bonds"/>
    <property type="evidence" value="ECO:0007669"/>
    <property type="project" value="InterPro"/>
</dbReference>
<dbReference type="InterPro" id="IPR036412">
    <property type="entry name" value="HAD-like_sf"/>
</dbReference>
<dbReference type="SFLD" id="SFLDG01136">
    <property type="entry name" value="C1.6:_Phosphoserine_Phosphatas"/>
    <property type="match status" value="1"/>
</dbReference>
<dbReference type="SFLD" id="SFLDS00003">
    <property type="entry name" value="Haloacid_Dehalogenase"/>
    <property type="match status" value="1"/>
</dbReference>
<dbReference type="NCBIfam" id="TIGR01662">
    <property type="entry name" value="HAD-SF-IIIA"/>
    <property type="match status" value="1"/>
</dbReference>
<dbReference type="SUPFAM" id="SSF56784">
    <property type="entry name" value="HAD-like"/>
    <property type="match status" value="1"/>
</dbReference>
<evidence type="ECO:0000256" key="5">
    <source>
        <dbReference type="ARBA" id="ARBA00022801"/>
    </source>
</evidence>
<comment type="similarity">
    <text evidence="2">Belongs to the KdsC family.</text>
</comment>
<evidence type="ECO:0000313" key="8">
    <source>
        <dbReference type="EMBL" id="QDH79380.1"/>
    </source>
</evidence>
<comment type="subunit">
    <text evidence="3">Homotetramer.</text>
</comment>
<dbReference type="NCBIfam" id="TIGR01670">
    <property type="entry name" value="KdsC-phosphatas"/>
    <property type="match status" value="1"/>
</dbReference>
<dbReference type="OrthoDB" id="9805604at2"/>
<dbReference type="FunFam" id="3.40.50.1000:FF:000029">
    <property type="entry name" value="3-deoxy-D-manno-octulosonate 8-phosphate phosphatase KdsC"/>
    <property type="match status" value="1"/>
</dbReference>
<name>A0A514CHY1_9BACT</name>
<dbReference type="AlphaFoldDB" id="A0A514CHY1"/>
<dbReference type="InterPro" id="IPR050793">
    <property type="entry name" value="CMP-NeuNAc_synthase"/>
</dbReference>
<keyword evidence="6 7" id="KW-0460">Magnesium</keyword>
<dbReference type="PIRSF" id="PIRSF006118">
    <property type="entry name" value="KDO8-P_Ptase"/>
    <property type="match status" value="1"/>
</dbReference>
<evidence type="ECO:0000313" key="9">
    <source>
        <dbReference type="Proteomes" id="UP000316614"/>
    </source>
</evidence>
<proteinExistence type="inferred from homology"/>
<keyword evidence="5 8" id="KW-0378">Hydrolase</keyword>
<dbReference type="InterPro" id="IPR010023">
    <property type="entry name" value="KdsC_fam"/>
</dbReference>
<gene>
    <name evidence="8" type="ORF">FKX85_10160</name>
</gene>
<protein>
    <submittedName>
        <fullName evidence="8">HAD-IIIA family hydrolase</fullName>
    </submittedName>
</protein>
<dbReference type="InterPro" id="IPR023214">
    <property type="entry name" value="HAD_sf"/>
</dbReference>
<dbReference type="EMBL" id="CP041253">
    <property type="protein sequence ID" value="QDH79380.1"/>
    <property type="molecule type" value="Genomic_DNA"/>
</dbReference>
<accession>A0A514CHY1</accession>
<dbReference type="GO" id="GO:0046872">
    <property type="term" value="F:metal ion binding"/>
    <property type="evidence" value="ECO:0007669"/>
    <property type="project" value="UniProtKB-KW"/>
</dbReference>
<dbReference type="CDD" id="cd01630">
    <property type="entry name" value="HAD_KDO-like"/>
    <property type="match status" value="1"/>
</dbReference>
<keyword evidence="9" id="KW-1185">Reference proteome</keyword>
<evidence type="ECO:0000256" key="4">
    <source>
        <dbReference type="ARBA" id="ARBA00022723"/>
    </source>
</evidence>
<evidence type="ECO:0000256" key="3">
    <source>
        <dbReference type="ARBA" id="ARBA00011881"/>
    </source>
</evidence>
<comment type="cofactor">
    <cofactor evidence="1 7">
        <name>Mg(2+)</name>
        <dbReference type="ChEBI" id="CHEBI:18420"/>
    </cofactor>
</comment>
<dbReference type="RefSeq" id="WP_141614624.1">
    <property type="nucleotide sequence ID" value="NZ_CP041253.1"/>
</dbReference>
<dbReference type="KEGG" id="echi:FKX85_10160"/>
<dbReference type="Pfam" id="PF08282">
    <property type="entry name" value="Hydrolase_3"/>
    <property type="match status" value="1"/>
</dbReference>
<dbReference type="SFLD" id="SFLDG01138">
    <property type="entry name" value="C1.6.2:_Deoxy-d-mannose-octulo"/>
    <property type="match status" value="1"/>
</dbReference>
<feature type="binding site" evidence="7">
    <location>
        <position position="25"/>
    </location>
    <ligand>
        <name>Mg(2+)</name>
        <dbReference type="ChEBI" id="CHEBI:18420"/>
    </ligand>
</feature>
<dbReference type="PANTHER" id="PTHR21485:SF3">
    <property type="entry name" value="N-ACYLNEURAMINATE CYTIDYLYLTRANSFERASE"/>
    <property type="match status" value="1"/>
</dbReference>
<feature type="binding site" evidence="7">
    <location>
        <position position="118"/>
    </location>
    <ligand>
        <name>Mg(2+)</name>
        <dbReference type="ChEBI" id="CHEBI:18420"/>
    </ligand>
</feature>
<dbReference type="GO" id="GO:0008781">
    <property type="term" value="F:N-acylneuraminate cytidylyltransferase activity"/>
    <property type="evidence" value="ECO:0007669"/>
    <property type="project" value="TreeGrafter"/>
</dbReference>
<dbReference type="InterPro" id="IPR006549">
    <property type="entry name" value="HAD-SF_hydro_IIIA"/>
</dbReference>
<dbReference type="Gene3D" id="3.40.50.1000">
    <property type="entry name" value="HAD superfamily/HAD-like"/>
    <property type="match status" value="1"/>
</dbReference>
<feature type="binding site" evidence="7">
    <location>
        <position position="27"/>
    </location>
    <ligand>
        <name>substrate</name>
    </ligand>
</feature>